<evidence type="ECO:0000313" key="10">
    <source>
        <dbReference type="Proteomes" id="UP000887540"/>
    </source>
</evidence>
<evidence type="ECO:0000256" key="9">
    <source>
        <dbReference type="RuleBase" id="RU362118"/>
    </source>
</evidence>
<dbReference type="InterPro" id="IPR054542">
    <property type="entry name" value="Cys_met_metab_PP"/>
</dbReference>
<evidence type="ECO:0000256" key="4">
    <source>
        <dbReference type="ARBA" id="ARBA00012085"/>
    </source>
</evidence>
<evidence type="ECO:0000256" key="1">
    <source>
        <dbReference type="ARBA" id="ARBA00001933"/>
    </source>
</evidence>
<dbReference type="CDD" id="cd00614">
    <property type="entry name" value="CGS_like"/>
    <property type="match status" value="1"/>
</dbReference>
<sequence length="298" mass="33586">MAAISAMINILKVGDHIICANDIYGGTQRILQRVSIPLHGLEVSFVDFANQDEIKQALRHNTKMVFMESPSNPLLKVFDIEEISYLVKHFNKDIIVVVDNTFMSPYFQRPLNLGADVVVHSLTKYINGHSDVIMGAVITNDETINKHLLFMQLTVGAVPSSFDCYLLIWKMRCLSPKWLENHPNVEKVFYPQLESHPQHQIHIKQTRGMSGMVSFYLKGGIEESRKFLSNLKIFTLAESLGGYESLAGFPALMTHASLPVEERVKLGITDNLIRLSVGCEDKEDLVADLEQAFQSTFC</sequence>
<dbReference type="PANTHER" id="PTHR11808">
    <property type="entry name" value="TRANS-SULFURATION ENZYME FAMILY MEMBER"/>
    <property type="match status" value="1"/>
</dbReference>
<proteinExistence type="inferred from homology"/>
<dbReference type="PROSITE" id="PS00868">
    <property type="entry name" value="CYS_MET_METAB_PP"/>
    <property type="match status" value="1"/>
</dbReference>
<dbReference type="GO" id="GO:0030170">
    <property type="term" value="F:pyridoxal phosphate binding"/>
    <property type="evidence" value="ECO:0007669"/>
    <property type="project" value="InterPro"/>
</dbReference>
<comment type="similarity">
    <text evidence="3 9">Belongs to the trans-sulfuration enzymes family.</text>
</comment>
<dbReference type="GO" id="GO:0005737">
    <property type="term" value="C:cytoplasm"/>
    <property type="evidence" value="ECO:0007669"/>
    <property type="project" value="TreeGrafter"/>
</dbReference>
<evidence type="ECO:0000256" key="5">
    <source>
        <dbReference type="ARBA" id="ARBA00022898"/>
    </source>
</evidence>
<evidence type="ECO:0000256" key="8">
    <source>
        <dbReference type="ARBA" id="ARBA00029853"/>
    </source>
</evidence>
<reference evidence="11" key="1">
    <citation type="submission" date="2022-11" db="UniProtKB">
        <authorList>
            <consortium name="WormBaseParasite"/>
        </authorList>
    </citation>
    <scope>IDENTIFICATION</scope>
</reference>
<dbReference type="InterPro" id="IPR000277">
    <property type="entry name" value="Cys/Met-Metab_PyrdxlP-dep_enz"/>
</dbReference>
<keyword evidence="5 9" id="KW-0663">Pyridoxal phosphate</keyword>
<dbReference type="GO" id="GO:0004123">
    <property type="term" value="F:cystathionine gamma-lyase activity"/>
    <property type="evidence" value="ECO:0007669"/>
    <property type="project" value="TreeGrafter"/>
</dbReference>
<dbReference type="WBParaSite" id="ACRNAN_scaffold1942.g15056.t1">
    <property type="protein sequence ID" value="ACRNAN_scaffold1942.g15056.t1"/>
    <property type="gene ID" value="ACRNAN_scaffold1942.g15056"/>
</dbReference>
<keyword evidence="6" id="KW-0028">Amino-acid biosynthesis</keyword>
<keyword evidence="6" id="KW-0198">Cysteine biosynthesis</keyword>
<dbReference type="GO" id="GO:0019346">
    <property type="term" value="P:transsulfuration"/>
    <property type="evidence" value="ECO:0007669"/>
    <property type="project" value="InterPro"/>
</dbReference>
<dbReference type="InterPro" id="IPR015422">
    <property type="entry name" value="PyrdxlP-dep_Trfase_small"/>
</dbReference>
<name>A0A914D848_9BILA</name>
<dbReference type="PANTHER" id="PTHR11808:SF15">
    <property type="entry name" value="CYSTATHIONINE GAMMA-LYASE"/>
    <property type="match status" value="1"/>
</dbReference>
<keyword evidence="10" id="KW-1185">Reference proteome</keyword>
<evidence type="ECO:0000256" key="2">
    <source>
        <dbReference type="ARBA" id="ARBA00005038"/>
    </source>
</evidence>
<evidence type="ECO:0000256" key="7">
    <source>
        <dbReference type="ARBA" id="ARBA00023239"/>
    </source>
</evidence>
<dbReference type="SUPFAM" id="SSF53383">
    <property type="entry name" value="PLP-dependent transferases"/>
    <property type="match status" value="1"/>
</dbReference>
<dbReference type="Proteomes" id="UP000887540">
    <property type="component" value="Unplaced"/>
</dbReference>
<dbReference type="Gene3D" id="3.40.640.10">
    <property type="entry name" value="Type I PLP-dependent aspartate aminotransferase-like (Major domain)"/>
    <property type="match status" value="1"/>
</dbReference>
<dbReference type="FunFam" id="3.90.1150.10:FF:000008">
    <property type="entry name" value="Cystathionine gamma-synthase"/>
    <property type="match status" value="1"/>
</dbReference>
<dbReference type="Gene3D" id="3.90.1150.10">
    <property type="entry name" value="Aspartate Aminotransferase, domain 1"/>
    <property type="match status" value="1"/>
</dbReference>
<organism evidence="10 11">
    <name type="scientific">Acrobeloides nanus</name>
    <dbReference type="NCBI Taxonomy" id="290746"/>
    <lineage>
        <taxon>Eukaryota</taxon>
        <taxon>Metazoa</taxon>
        <taxon>Ecdysozoa</taxon>
        <taxon>Nematoda</taxon>
        <taxon>Chromadorea</taxon>
        <taxon>Rhabditida</taxon>
        <taxon>Tylenchina</taxon>
        <taxon>Cephalobomorpha</taxon>
        <taxon>Cephaloboidea</taxon>
        <taxon>Cephalobidae</taxon>
        <taxon>Acrobeloides</taxon>
    </lineage>
</organism>
<keyword evidence="7" id="KW-0456">Lyase</keyword>
<comment type="cofactor">
    <cofactor evidence="1 9">
        <name>pyridoxal 5'-phosphate</name>
        <dbReference type="ChEBI" id="CHEBI:597326"/>
    </cofactor>
</comment>
<dbReference type="InterPro" id="IPR015421">
    <property type="entry name" value="PyrdxlP-dep_Trfase_major"/>
</dbReference>
<evidence type="ECO:0000313" key="11">
    <source>
        <dbReference type="WBParaSite" id="ACRNAN_scaffold1942.g15056.t1"/>
    </source>
</evidence>
<evidence type="ECO:0000256" key="3">
    <source>
        <dbReference type="ARBA" id="ARBA00009077"/>
    </source>
</evidence>
<dbReference type="GO" id="GO:0019343">
    <property type="term" value="P:cysteine biosynthetic process via cystathionine"/>
    <property type="evidence" value="ECO:0007669"/>
    <property type="project" value="TreeGrafter"/>
</dbReference>
<accession>A0A914D848</accession>
<evidence type="ECO:0000256" key="6">
    <source>
        <dbReference type="ARBA" id="ARBA00023192"/>
    </source>
</evidence>
<dbReference type="AlphaFoldDB" id="A0A914D848"/>
<dbReference type="EC" id="4.4.1.1" evidence="4"/>
<protein>
    <recommendedName>
        <fullName evidence="4">cystathionine gamma-lyase</fullName>
        <ecNumber evidence="4">4.4.1.1</ecNumber>
    </recommendedName>
    <alternativeName>
        <fullName evidence="8">Gamma-cystathionase</fullName>
    </alternativeName>
</protein>
<dbReference type="FunFam" id="3.40.640.10:FF:000046">
    <property type="entry name" value="Cystathionine gamma-lyase"/>
    <property type="match status" value="1"/>
</dbReference>
<comment type="pathway">
    <text evidence="2">Amino-acid biosynthesis; L-cysteine biosynthesis; L-cysteine from L-homocysteine and L-serine: step 2/2.</text>
</comment>
<dbReference type="Pfam" id="PF01053">
    <property type="entry name" value="Cys_Met_Meta_PP"/>
    <property type="match status" value="1"/>
</dbReference>
<dbReference type="InterPro" id="IPR015424">
    <property type="entry name" value="PyrdxlP-dep_Trfase"/>
</dbReference>